<dbReference type="EMBL" id="UOEX01000036">
    <property type="protein sequence ID" value="VAW33480.1"/>
    <property type="molecule type" value="Genomic_DNA"/>
</dbReference>
<dbReference type="AlphaFoldDB" id="A0A3B0UXK6"/>
<dbReference type="PANTHER" id="PTHR37477:SF1">
    <property type="entry name" value="COBALT-PRECORRIN-5A HYDROLASE"/>
    <property type="match status" value="1"/>
</dbReference>
<dbReference type="GO" id="GO:0009236">
    <property type="term" value="P:cobalamin biosynthetic process"/>
    <property type="evidence" value="ECO:0007669"/>
    <property type="project" value="InterPro"/>
</dbReference>
<feature type="transmembrane region" description="Helical" evidence="1">
    <location>
        <begin position="48"/>
        <end position="66"/>
    </location>
</feature>
<keyword evidence="4" id="KW-0378">Hydrolase</keyword>
<organism evidence="4">
    <name type="scientific">hydrothermal vent metagenome</name>
    <dbReference type="NCBI Taxonomy" id="652676"/>
    <lineage>
        <taxon>unclassified sequences</taxon>
        <taxon>metagenomes</taxon>
        <taxon>ecological metagenomes</taxon>
    </lineage>
</organism>
<dbReference type="PANTHER" id="PTHR37477">
    <property type="entry name" value="COBALT-PRECORRIN-5A HYDROLASE"/>
    <property type="match status" value="1"/>
</dbReference>
<evidence type="ECO:0000259" key="3">
    <source>
        <dbReference type="Pfam" id="PF11760"/>
    </source>
</evidence>
<dbReference type="InterPro" id="IPR038029">
    <property type="entry name" value="GbiG_N_sf"/>
</dbReference>
<dbReference type="InterPro" id="IPR002750">
    <property type="entry name" value="CobE/GbiG_C"/>
</dbReference>
<proteinExistence type="predicted"/>
<dbReference type="InterPro" id="IPR021744">
    <property type="entry name" value="CbiG_N"/>
</dbReference>
<accession>A0A3B0UXK6</accession>
<dbReference type="EC" id="3.7.1.12" evidence="4"/>
<dbReference type="SUPFAM" id="SSF159664">
    <property type="entry name" value="CobE/GbiG C-terminal domain-like"/>
    <property type="match status" value="1"/>
</dbReference>
<dbReference type="InterPro" id="IPR036518">
    <property type="entry name" value="CobE/GbiG_C_sf"/>
</dbReference>
<evidence type="ECO:0000256" key="1">
    <source>
        <dbReference type="SAM" id="Phobius"/>
    </source>
</evidence>
<feature type="domain" description="Cobalamin synthesis G N-terminal" evidence="3">
    <location>
        <begin position="38"/>
        <end position="118"/>
    </location>
</feature>
<dbReference type="SUPFAM" id="SSF159672">
    <property type="entry name" value="CbiG N-terminal domain-like"/>
    <property type="match status" value="1"/>
</dbReference>
<dbReference type="Pfam" id="PF11760">
    <property type="entry name" value="CbiG_N"/>
    <property type="match status" value="1"/>
</dbReference>
<evidence type="ECO:0000313" key="4">
    <source>
        <dbReference type="EMBL" id="VAW33480.1"/>
    </source>
</evidence>
<dbReference type="Pfam" id="PF01890">
    <property type="entry name" value="CbiG_C"/>
    <property type="match status" value="1"/>
</dbReference>
<keyword evidence="1" id="KW-0812">Transmembrane</keyword>
<dbReference type="InterPro" id="IPR052553">
    <property type="entry name" value="CbiG_hydrolase"/>
</dbReference>
<keyword evidence="1" id="KW-1133">Transmembrane helix</keyword>
<keyword evidence="1" id="KW-0472">Membrane</keyword>
<reference evidence="4" key="1">
    <citation type="submission" date="2018-06" db="EMBL/GenBank/DDBJ databases">
        <authorList>
            <person name="Zhirakovskaya E."/>
        </authorList>
    </citation>
    <scope>NUCLEOTIDE SEQUENCE</scope>
</reference>
<dbReference type="GO" id="GO:0043779">
    <property type="term" value="F:cobalt-precorrin-5A acetaldehyde-lyase activity"/>
    <property type="evidence" value="ECO:0007669"/>
    <property type="project" value="UniProtKB-EC"/>
</dbReference>
<name>A0A3B0UXK6_9ZZZZ</name>
<evidence type="ECO:0000259" key="2">
    <source>
        <dbReference type="Pfam" id="PF01890"/>
    </source>
</evidence>
<feature type="domain" description="CobE/GbiG C-terminal" evidence="2">
    <location>
        <begin position="198"/>
        <end position="315"/>
    </location>
</feature>
<gene>
    <name evidence="4" type="ORF">MNBD_DELTA03-622</name>
</gene>
<sequence>MKTAVLALTKGGRKLARHLSTALKAEVIDLEGRNIKTAIRELWPHYEGFVFIMAAGIVVRIIAPLLRDKKTDPGIVVMDEAGRYAISLLAGHLGGANELARAAAEAADGQAVITTSSDTLGLTPLDLWARFQRLRLVKGSFITLSAKLVNNGRLKVHLDNIRGELPPDFEAADCTQADIIISNRRQAADAAILCPRNIILGIGCNRGVKVKDVESAVDEICRELNLLRPAIDSLASIDLKADEEGLLDFARQNELPINFYSAARLNTVKGIQQSATVYRYTGAYGVAEPAAILESTADQLLCRKKKWRDVTIAVAERPTIITPEYQNTKN</sequence>
<protein>
    <submittedName>
        <fullName evidence="4">Cobalt-precorrin 5A hydrolase</fullName>
        <ecNumber evidence="4">3.7.1.12</ecNumber>
    </submittedName>
</protein>
<dbReference type="Gene3D" id="3.30.420.180">
    <property type="entry name" value="CobE/GbiG C-terminal domain"/>
    <property type="match status" value="1"/>
</dbReference>
<dbReference type="Gene3D" id="3.40.50.11220">
    <property type="match status" value="1"/>
</dbReference>